<dbReference type="NCBIfam" id="NF005591">
    <property type="entry name" value="PRK07318.1"/>
    <property type="match status" value="1"/>
</dbReference>
<evidence type="ECO:0000313" key="11">
    <source>
        <dbReference type="Proteomes" id="UP000284841"/>
    </source>
</evidence>
<dbReference type="Pfam" id="PF01546">
    <property type="entry name" value="Peptidase_M20"/>
    <property type="match status" value="1"/>
</dbReference>
<sequence>MDFTKAIKDSMEPLARDISVLCRINSVEGEPKPGMPFGEGPAKALQEALKMGEAMGFKTENFDNYVGHIEYGEGEELIGILGHVDVVPAGDGWESDPWGGLIKDGKIWGRGTLDDKGPVLTCLYAMKILKDLNVPLSKRIRIILGTNEETDWKCMEYYLKEVKPELPTLAFSPDAEFPVTYAEMGMLQYILTRPIKEDIEIEGGGAFNSVPSSAKVSLPLQMEEALKKAISESEDPSIYAYEAADGKLILHTKGISAHAMNLQKGKNAVSYMMQLLSKLPVEGELKEIITFYNDYFGTSLYGEKMGIAVSDEDSGALTLNIGRIFVKDGKLNLYCDSRVPVSLPIEEIEEKVQAALKNSGYHYEVASKENSLYVPKDSELVTTLMEAYRKVTGDTESQPMSSGGATYSRTMNNCVAFGCLLPDQEDTMHQANECLELSNLEIWLKICLEAIYQLAK</sequence>
<dbReference type="SUPFAM" id="SSF55031">
    <property type="entry name" value="Bacterial exopeptidase dimerisation domain"/>
    <property type="match status" value="1"/>
</dbReference>
<dbReference type="InterPro" id="IPR002933">
    <property type="entry name" value="Peptidase_M20"/>
</dbReference>
<feature type="domain" description="Peptidase M20 dimerisation" evidence="9">
    <location>
        <begin position="250"/>
        <end position="360"/>
    </location>
</feature>
<evidence type="ECO:0000256" key="5">
    <source>
        <dbReference type="ARBA" id="ARBA00022801"/>
    </source>
</evidence>
<dbReference type="InterPro" id="IPR036264">
    <property type="entry name" value="Bact_exopeptidase_dim_dom"/>
</dbReference>
<keyword evidence="5" id="KW-0378">Hydrolase</keyword>
<reference evidence="10 11" key="1">
    <citation type="submission" date="2018-08" db="EMBL/GenBank/DDBJ databases">
        <title>A genome reference for cultivated species of the human gut microbiota.</title>
        <authorList>
            <person name="Zou Y."/>
            <person name="Xue W."/>
            <person name="Luo G."/>
        </authorList>
    </citation>
    <scope>NUCLEOTIDE SEQUENCE [LARGE SCALE GENOMIC DNA]</scope>
    <source>
        <strain evidence="10 11">AM07-24</strain>
    </source>
</reference>
<dbReference type="InterPro" id="IPR050072">
    <property type="entry name" value="Peptidase_M20A"/>
</dbReference>
<dbReference type="GO" id="GO:0008237">
    <property type="term" value="F:metallopeptidase activity"/>
    <property type="evidence" value="ECO:0007669"/>
    <property type="project" value="UniProtKB-KW"/>
</dbReference>
<dbReference type="InterPro" id="IPR011650">
    <property type="entry name" value="Peptidase_M20_dimer"/>
</dbReference>
<dbReference type="Proteomes" id="UP000284841">
    <property type="component" value="Unassembled WGS sequence"/>
</dbReference>
<dbReference type="EMBL" id="QRMS01000002">
    <property type="protein sequence ID" value="RHJ88501.1"/>
    <property type="molecule type" value="Genomic_DNA"/>
</dbReference>
<evidence type="ECO:0000256" key="2">
    <source>
        <dbReference type="ARBA" id="ARBA00006247"/>
    </source>
</evidence>
<evidence type="ECO:0000256" key="8">
    <source>
        <dbReference type="ARBA" id="ARBA00023049"/>
    </source>
</evidence>
<evidence type="ECO:0000256" key="1">
    <source>
        <dbReference type="ARBA" id="ARBA00001947"/>
    </source>
</evidence>
<comment type="cofactor">
    <cofactor evidence="1">
        <name>Zn(2+)</name>
        <dbReference type="ChEBI" id="CHEBI:29105"/>
    </cofactor>
</comment>
<evidence type="ECO:0000256" key="3">
    <source>
        <dbReference type="ARBA" id="ARBA00022670"/>
    </source>
</evidence>
<dbReference type="AlphaFoldDB" id="A0A415E4F7"/>
<protein>
    <submittedName>
        <fullName evidence="10">Dipeptidase PepV</fullName>
    </submittedName>
</protein>
<accession>A0A415E4F7</accession>
<evidence type="ECO:0000256" key="6">
    <source>
        <dbReference type="ARBA" id="ARBA00022833"/>
    </source>
</evidence>
<dbReference type="Gene3D" id="3.30.70.360">
    <property type="match status" value="2"/>
</dbReference>
<dbReference type="STRING" id="1776384.GCA_900086585_04144"/>
<comment type="caution">
    <text evidence="10">The sequence shown here is derived from an EMBL/GenBank/DDBJ whole genome shotgun (WGS) entry which is preliminary data.</text>
</comment>
<gene>
    <name evidence="10" type="ORF">DW099_08955</name>
</gene>
<dbReference type="InterPro" id="IPR001261">
    <property type="entry name" value="ArgE/DapE_CS"/>
</dbReference>
<proteinExistence type="inferred from homology"/>
<dbReference type="InterPro" id="IPR010964">
    <property type="entry name" value="M20A_pepV-rel"/>
</dbReference>
<keyword evidence="11" id="KW-1185">Reference proteome</keyword>
<dbReference type="NCBIfam" id="TIGR01887">
    <property type="entry name" value="dipeptidaselike"/>
    <property type="match status" value="1"/>
</dbReference>
<comment type="similarity">
    <text evidence="2">Belongs to the peptidase M20A family.</text>
</comment>
<organism evidence="10 11">
    <name type="scientific">Emergencia timonensis</name>
    <dbReference type="NCBI Taxonomy" id="1776384"/>
    <lineage>
        <taxon>Bacteria</taxon>
        <taxon>Bacillati</taxon>
        <taxon>Bacillota</taxon>
        <taxon>Clostridia</taxon>
        <taxon>Peptostreptococcales</taxon>
        <taxon>Anaerovoracaceae</taxon>
        <taxon>Emergencia</taxon>
    </lineage>
</organism>
<dbReference type="OrthoDB" id="9761532at2"/>
<keyword evidence="4" id="KW-0479">Metal-binding</keyword>
<dbReference type="PANTHER" id="PTHR43808:SF31">
    <property type="entry name" value="N-ACETYL-L-CITRULLINE DEACETYLASE"/>
    <property type="match status" value="1"/>
</dbReference>
<dbReference type="SUPFAM" id="SSF53187">
    <property type="entry name" value="Zn-dependent exopeptidases"/>
    <property type="match status" value="1"/>
</dbReference>
<evidence type="ECO:0000313" key="10">
    <source>
        <dbReference type="EMBL" id="RHJ88501.1"/>
    </source>
</evidence>
<dbReference type="GO" id="GO:0006508">
    <property type="term" value="P:proteolysis"/>
    <property type="evidence" value="ECO:0007669"/>
    <property type="project" value="UniProtKB-KW"/>
</dbReference>
<dbReference type="GO" id="GO:0008270">
    <property type="term" value="F:zinc ion binding"/>
    <property type="evidence" value="ECO:0007669"/>
    <property type="project" value="InterPro"/>
</dbReference>
<dbReference type="RefSeq" id="WP_118335169.1">
    <property type="nucleotide sequence ID" value="NZ_AP025567.1"/>
</dbReference>
<name>A0A415E4F7_9FIRM</name>
<dbReference type="Gene3D" id="3.40.630.10">
    <property type="entry name" value="Zn peptidases"/>
    <property type="match status" value="1"/>
</dbReference>
<evidence type="ECO:0000259" key="9">
    <source>
        <dbReference type="Pfam" id="PF07687"/>
    </source>
</evidence>
<dbReference type="CDD" id="cd03888">
    <property type="entry name" value="M20_PepV"/>
    <property type="match status" value="1"/>
</dbReference>
<evidence type="ECO:0000256" key="4">
    <source>
        <dbReference type="ARBA" id="ARBA00022723"/>
    </source>
</evidence>
<keyword evidence="8" id="KW-0482">Metalloprotease</keyword>
<dbReference type="GO" id="GO:0016805">
    <property type="term" value="F:dipeptidase activity"/>
    <property type="evidence" value="ECO:0007669"/>
    <property type="project" value="UniProtKB-KW"/>
</dbReference>
<dbReference type="Pfam" id="PF07687">
    <property type="entry name" value="M20_dimer"/>
    <property type="match status" value="1"/>
</dbReference>
<dbReference type="PANTHER" id="PTHR43808">
    <property type="entry name" value="ACETYLORNITHINE DEACETYLASE"/>
    <property type="match status" value="1"/>
</dbReference>
<keyword evidence="3" id="KW-0645">Protease</keyword>
<keyword evidence="6" id="KW-0862">Zinc</keyword>
<dbReference type="GO" id="GO:0008777">
    <property type="term" value="F:acetylornithine deacetylase activity"/>
    <property type="evidence" value="ECO:0007669"/>
    <property type="project" value="TreeGrafter"/>
</dbReference>
<dbReference type="PROSITE" id="PS00758">
    <property type="entry name" value="ARGE_DAPE_CPG2_1"/>
    <property type="match status" value="1"/>
</dbReference>
<keyword evidence="7" id="KW-0224">Dipeptidase</keyword>
<evidence type="ECO:0000256" key="7">
    <source>
        <dbReference type="ARBA" id="ARBA00022997"/>
    </source>
</evidence>
<dbReference type="GO" id="GO:0006526">
    <property type="term" value="P:L-arginine biosynthetic process"/>
    <property type="evidence" value="ECO:0007669"/>
    <property type="project" value="TreeGrafter"/>
</dbReference>